<evidence type="ECO:0000313" key="3">
    <source>
        <dbReference type="Proteomes" id="UP000232688"/>
    </source>
</evidence>
<dbReference type="EMBL" id="LLXH01003183">
    <property type="protein sequence ID" value="PKC54541.1"/>
    <property type="molecule type" value="Genomic_DNA"/>
</dbReference>
<feature type="region of interest" description="Disordered" evidence="1">
    <location>
        <begin position="1"/>
        <end position="24"/>
    </location>
</feature>
<organism evidence="2 3">
    <name type="scientific">Rhizophagus irregularis</name>
    <dbReference type="NCBI Taxonomy" id="588596"/>
    <lineage>
        <taxon>Eukaryota</taxon>
        <taxon>Fungi</taxon>
        <taxon>Fungi incertae sedis</taxon>
        <taxon>Mucoromycota</taxon>
        <taxon>Glomeromycotina</taxon>
        <taxon>Glomeromycetes</taxon>
        <taxon>Glomerales</taxon>
        <taxon>Glomeraceae</taxon>
        <taxon>Rhizophagus</taxon>
    </lineage>
</organism>
<dbReference type="VEuPathDB" id="FungiDB:RhiirA1_477137"/>
<sequence>MISGNEHDKNTIDSNTNTINSNTNEAPFGNIQDFKCPILSALLFCMPGFGKRV</sequence>
<accession>A0A2N0QTZ0</accession>
<reference evidence="2 3" key="1">
    <citation type="submission" date="2017-10" db="EMBL/GenBank/DDBJ databases">
        <title>Extensive intraspecific genome diversity in a model arbuscular mycorrhizal fungus.</title>
        <authorList>
            <person name="Chen E.C.H."/>
            <person name="Morin E."/>
            <person name="Baudet D."/>
            <person name="Noel J."/>
            <person name="Ndikumana S."/>
            <person name="Charron P."/>
            <person name="St-Onge C."/>
            <person name="Giorgi J."/>
            <person name="Grigoriev I.V."/>
            <person name="Roux C."/>
            <person name="Martin F.M."/>
            <person name="Corradi N."/>
        </authorList>
    </citation>
    <scope>NUCLEOTIDE SEQUENCE [LARGE SCALE GENOMIC DNA]</scope>
    <source>
        <strain evidence="2 3">A1</strain>
    </source>
</reference>
<dbReference type="Proteomes" id="UP000232688">
    <property type="component" value="Unassembled WGS sequence"/>
</dbReference>
<dbReference type="AlphaFoldDB" id="A0A2N0QTZ0"/>
<reference evidence="2 3" key="2">
    <citation type="submission" date="2017-10" db="EMBL/GenBank/DDBJ databases">
        <title>Genome analyses suggest a sexual origin of heterokaryosis in a supposedly ancient asexual fungus.</title>
        <authorList>
            <person name="Corradi N."/>
            <person name="Sedzielewska K."/>
            <person name="Noel J."/>
            <person name="Charron P."/>
            <person name="Farinelli L."/>
            <person name="Marton T."/>
            <person name="Kruger M."/>
            <person name="Pelin A."/>
            <person name="Brachmann A."/>
            <person name="Corradi N."/>
        </authorList>
    </citation>
    <scope>NUCLEOTIDE SEQUENCE [LARGE SCALE GENOMIC DNA]</scope>
    <source>
        <strain evidence="2 3">A1</strain>
    </source>
</reference>
<comment type="caution">
    <text evidence="2">The sequence shown here is derived from an EMBL/GenBank/DDBJ whole genome shotgun (WGS) entry which is preliminary data.</text>
</comment>
<proteinExistence type="predicted"/>
<name>A0A2N0QTZ0_9GLOM</name>
<feature type="compositionally biased region" description="Low complexity" evidence="1">
    <location>
        <begin position="12"/>
        <end position="24"/>
    </location>
</feature>
<gene>
    <name evidence="2" type="ORF">RhiirA1_477137</name>
</gene>
<evidence type="ECO:0000256" key="1">
    <source>
        <dbReference type="SAM" id="MobiDB-lite"/>
    </source>
</evidence>
<protein>
    <submittedName>
        <fullName evidence="2">Uncharacterized protein</fullName>
    </submittedName>
</protein>
<feature type="compositionally biased region" description="Basic and acidic residues" evidence="1">
    <location>
        <begin position="1"/>
        <end position="11"/>
    </location>
</feature>
<evidence type="ECO:0000313" key="2">
    <source>
        <dbReference type="EMBL" id="PKC54541.1"/>
    </source>
</evidence>